<dbReference type="SMART" id="SM00248">
    <property type="entry name" value="ANK"/>
    <property type="match status" value="4"/>
</dbReference>
<dbReference type="OMA" id="CPCSPEG"/>
<dbReference type="PANTHER" id="PTHR24161:SF124">
    <property type="entry name" value="TRANSIENT RECEPTOR POTENTIAL CHANNEL PYREXIA"/>
    <property type="match status" value="1"/>
</dbReference>
<organism evidence="4 5">
    <name type="scientific">Aspergillus terreus (strain NIH 2624 / FGSC A1156)</name>
    <dbReference type="NCBI Taxonomy" id="341663"/>
    <lineage>
        <taxon>Eukaryota</taxon>
        <taxon>Fungi</taxon>
        <taxon>Dikarya</taxon>
        <taxon>Ascomycota</taxon>
        <taxon>Pezizomycotina</taxon>
        <taxon>Eurotiomycetes</taxon>
        <taxon>Eurotiomycetidae</taxon>
        <taxon>Eurotiales</taxon>
        <taxon>Aspergillaceae</taxon>
        <taxon>Aspergillus</taxon>
        <taxon>Aspergillus subgen. Circumdati</taxon>
    </lineage>
</organism>
<dbReference type="InterPro" id="IPR036770">
    <property type="entry name" value="Ankyrin_rpt-contain_sf"/>
</dbReference>
<accession>Q0CD37</accession>
<feature type="repeat" description="ANK" evidence="3">
    <location>
        <begin position="389"/>
        <end position="421"/>
    </location>
</feature>
<dbReference type="RefSeq" id="XP_001217018.1">
    <property type="nucleotide sequence ID" value="XM_001217018.1"/>
</dbReference>
<sequence length="812" mass="91621">MAEVVGVVSAGIGLAAFALQVADKIERLKDLRQFNKGKAEEELEFLIQRLEVLRANILSFETVQGSSAVDRAVSNCQLAYSSVDDILQRVTGKLTPFESWQAGQKVSSVIIDLTCSYSGRLWTVEYTPISMFSMVCNNLHWSGRYALRPALAIERVVKYTSPGFEALWRFRKGLISLSETMERFRELRRSDPSLRQHVHPGGRNYVEEGDLTPQQELLHYGPNGVRGQVQQFELLEFFVRELGMTLENEDQRFLVRCAMWIGEGRHLELLKTILNNGFDPGCIESPVYEDWPARCSPNWGSEQFTPDPFFIEYLAMLVEASPGFAGSTPLHDAVLLESPASLASLLSRSALHMEKNFLGQTPLHLGVRNVEIVHLLVEAGHHIDIPDSEGITPLMYAAAMGKTDVAQLLITQGANLFMRDLKWERDFIAYAAACGNWELIMDALGTIQTCYPPKAFQYFVSCALMRLLSRDTWLEDSWGSYFARLVALLADTNIKFHDSYHGTGDNNLLHYISTKEDASTLVQHGICLYEGLPIFSSDGCRCPCSPEGCSLPAAFHTTFGNSIFGGGAPSSVWALELVSLVEETRGPENAQKLVLAFLRRMKSDQLGLTHVCCHRGQGIMRETSLEHAAIPDDDVDEILEEEEEFISELEDDMLSLASEPLECLKSKWMVMLRDRYFEELEASEKRNKKTDKLDEIKGVSQFLKMYHVHCDLDINTRPSVSGRMAEYIVWLEHQYSRLIDSGDSGCHRDTWYSKRLACVFEFMQVIQIDAEEIVDRANNKIKFVSWEEPGNPDKDRISEHFLASVKRLAANS</sequence>
<evidence type="ECO:0000256" key="1">
    <source>
        <dbReference type="ARBA" id="ARBA00022737"/>
    </source>
</evidence>
<dbReference type="Gene3D" id="1.25.40.20">
    <property type="entry name" value="Ankyrin repeat-containing domain"/>
    <property type="match status" value="1"/>
</dbReference>
<dbReference type="PANTHER" id="PTHR24161">
    <property type="entry name" value="ANK_REP_REGION DOMAIN-CONTAINING PROTEIN-RELATED"/>
    <property type="match status" value="1"/>
</dbReference>
<keyword evidence="1" id="KW-0677">Repeat</keyword>
<dbReference type="InterPro" id="IPR002110">
    <property type="entry name" value="Ankyrin_rpt"/>
</dbReference>
<evidence type="ECO:0000256" key="2">
    <source>
        <dbReference type="ARBA" id="ARBA00023043"/>
    </source>
</evidence>
<dbReference type="PROSITE" id="PS50297">
    <property type="entry name" value="ANK_REP_REGION"/>
    <property type="match status" value="1"/>
</dbReference>
<keyword evidence="2 3" id="KW-0040">ANK repeat</keyword>
<protein>
    <submittedName>
        <fullName evidence="4">Uncharacterized protein</fullName>
    </submittedName>
</protein>
<dbReference type="GeneID" id="4353596"/>
<evidence type="ECO:0000313" key="4">
    <source>
        <dbReference type="EMBL" id="EAU31570.1"/>
    </source>
</evidence>
<evidence type="ECO:0000313" key="5">
    <source>
        <dbReference type="Proteomes" id="UP000007963"/>
    </source>
</evidence>
<proteinExistence type="predicted"/>
<gene>
    <name evidence="4" type="ORF">ATEG_08397</name>
</gene>
<dbReference type="OrthoDB" id="3200163at2759"/>
<dbReference type="Proteomes" id="UP000007963">
    <property type="component" value="Unassembled WGS sequence"/>
</dbReference>
<name>Q0CD37_ASPTN</name>
<dbReference type="VEuPathDB" id="FungiDB:ATEG_08397"/>
<dbReference type="AlphaFoldDB" id="Q0CD37"/>
<dbReference type="EMBL" id="CH476605">
    <property type="protein sequence ID" value="EAU31570.1"/>
    <property type="molecule type" value="Genomic_DNA"/>
</dbReference>
<evidence type="ECO:0000256" key="3">
    <source>
        <dbReference type="PROSITE-ProRule" id="PRU00023"/>
    </source>
</evidence>
<reference evidence="5" key="1">
    <citation type="submission" date="2005-09" db="EMBL/GenBank/DDBJ databases">
        <title>Annotation of the Aspergillus terreus NIH2624 genome.</title>
        <authorList>
            <person name="Birren B.W."/>
            <person name="Lander E.S."/>
            <person name="Galagan J.E."/>
            <person name="Nusbaum C."/>
            <person name="Devon K."/>
            <person name="Henn M."/>
            <person name="Ma L.-J."/>
            <person name="Jaffe D.B."/>
            <person name="Butler J."/>
            <person name="Alvarez P."/>
            <person name="Gnerre S."/>
            <person name="Grabherr M."/>
            <person name="Kleber M."/>
            <person name="Mauceli E.W."/>
            <person name="Brockman W."/>
            <person name="Rounsley S."/>
            <person name="Young S.K."/>
            <person name="LaButti K."/>
            <person name="Pushparaj V."/>
            <person name="DeCaprio D."/>
            <person name="Crawford M."/>
            <person name="Koehrsen M."/>
            <person name="Engels R."/>
            <person name="Montgomery P."/>
            <person name="Pearson M."/>
            <person name="Howarth C."/>
            <person name="Larson L."/>
            <person name="Luoma S."/>
            <person name="White J."/>
            <person name="Alvarado L."/>
            <person name="Kodira C.D."/>
            <person name="Zeng Q."/>
            <person name="Oleary S."/>
            <person name="Yandava C."/>
            <person name="Denning D.W."/>
            <person name="Nierman W.C."/>
            <person name="Milne T."/>
            <person name="Madden K."/>
        </authorList>
    </citation>
    <scope>NUCLEOTIDE SEQUENCE [LARGE SCALE GENOMIC DNA]</scope>
    <source>
        <strain evidence="5">NIH 2624 / FGSC A1156</strain>
    </source>
</reference>
<dbReference type="SUPFAM" id="SSF48403">
    <property type="entry name" value="Ankyrin repeat"/>
    <property type="match status" value="1"/>
</dbReference>
<dbReference type="PROSITE" id="PS50088">
    <property type="entry name" value="ANK_REPEAT"/>
    <property type="match status" value="1"/>
</dbReference>
<dbReference type="STRING" id="341663.Q0CD37"/>
<dbReference type="eggNOG" id="ENOG502S5BG">
    <property type="taxonomic scope" value="Eukaryota"/>
</dbReference>
<dbReference type="Pfam" id="PF12796">
    <property type="entry name" value="Ank_2"/>
    <property type="match status" value="1"/>
</dbReference>
<dbReference type="HOGENOM" id="CLU_010915_0_0_1"/>